<organism evidence="2 3">
    <name type="scientific">Rhizophlyctis rosea</name>
    <dbReference type="NCBI Taxonomy" id="64517"/>
    <lineage>
        <taxon>Eukaryota</taxon>
        <taxon>Fungi</taxon>
        <taxon>Fungi incertae sedis</taxon>
        <taxon>Chytridiomycota</taxon>
        <taxon>Chytridiomycota incertae sedis</taxon>
        <taxon>Chytridiomycetes</taxon>
        <taxon>Rhizophlyctidales</taxon>
        <taxon>Rhizophlyctidaceae</taxon>
        <taxon>Rhizophlyctis</taxon>
    </lineage>
</organism>
<dbReference type="AlphaFoldDB" id="A0AAD5SLZ2"/>
<sequence length="139" mass="16646">MQAPTTSNAGSQSDKCKLPSTYPSSHAAVGYAGRKIKALEQSRRQNRYYVNHHTLNVKSQSWMKEEKQKKAWEEEKNRDFRDVEQPKQEGQSREHLAMERHAAQALRRLRAMEKKWEKNWKHSRFRDIKWDYSLCRELK</sequence>
<reference evidence="2" key="1">
    <citation type="submission" date="2020-05" db="EMBL/GenBank/DDBJ databases">
        <title>Phylogenomic resolution of chytrid fungi.</title>
        <authorList>
            <person name="Stajich J.E."/>
            <person name="Amses K."/>
            <person name="Simmons R."/>
            <person name="Seto K."/>
            <person name="Myers J."/>
            <person name="Bonds A."/>
            <person name="Quandt C.A."/>
            <person name="Barry K."/>
            <person name="Liu P."/>
            <person name="Grigoriev I."/>
            <person name="Longcore J.E."/>
            <person name="James T.Y."/>
        </authorList>
    </citation>
    <scope>NUCLEOTIDE SEQUENCE</scope>
    <source>
        <strain evidence="2">JEL0318</strain>
    </source>
</reference>
<gene>
    <name evidence="2" type="ORF">HK097_006774</name>
</gene>
<evidence type="ECO:0000256" key="1">
    <source>
        <dbReference type="SAM" id="MobiDB-lite"/>
    </source>
</evidence>
<evidence type="ECO:0000313" key="2">
    <source>
        <dbReference type="EMBL" id="KAJ3056455.1"/>
    </source>
</evidence>
<dbReference type="EMBL" id="JADGJD010000032">
    <property type="protein sequence ID" value="KAJ3056455.1"/>
    <property type="molecule type" value="Genomic_DNA"/>
</dbReference>
<protein>
    <submittedName>
        <fullName evidence="2">Uncharacterized protein</fullName>
    </submittedName>
</protein>
<accession>A0AAD5SLZ2</accession>
<name>A0AAD5SLZ2_9FUNG</name>
<keyword evidence="3" id="KW-1185">Reference proteome</keyword>
<comment type="caution">
    <text evidence="2">The sequence shown here is derived from an EMBL/GenBank/DDBJ whole genome shotgun (WGS) entry which is preliminary data.</text>
</comment>
<feature type="region of interest" description="Disordered" evidence="1">
    <location>
        <begin position="1"/>
        <end position="26"/>
    </location>
</feature>
<evidence type="ECO:0000313" key="3">
    <source>
        <dbReference type="Proteomes" id="UP001212841"/>
    </source>
</evidence>
<feature type="region of interest" description="Disordered" evidence="1">
    <location>
        <begin position="73"/>
        <end position="97"/>
    </location>
</feature>
<dbReference type="Proteomes" id="UP001212841">
    <property type="component" value="Unassembled WGS sequence"/>
</dbReference>
<proteinExistence type="predicted"/>
<feature type="compositionally biased region" description="Polar residues" evidence="1">
    <location>
        <begin position="1"/>
        <end position="13"/>
    </location>
</feature>